<reference evidence="5 6" key="1">
    <citation type="submission" date="2018-08" db="EMBL/GenBank/DDBJ databases">
        <title>Recombination of ecologically and evolutionarily significant loci maintains genetic cohesion in the Pseudomonas syringae species complex.</title>
        <authorList>
            <person name="Dillon M."/>
            <person name="Thakur S."/>
            <person name="Almeida R.N.D."/>
            <person name="Weir B.S."/>
            <person name="Guttman D.S."/>
        </authorList>
    </citation>
    <scope>NUCLEOTIDE SEQUENCE [LARGE SCALE GENOMIC DNA]</scope>
    <source>
        <strain evidence="5 6">ICMP 4092</strain>
    </source>
</reference>
<dbReference type="SUPFAM" id="SSF52218">
    <property type="entry name" value="Flavoproteins"/>
    <property type="match status" value="1"/>
</dbReference>
<dbReference type="InterPro" id="IPR029039">
    <property type="entry name" value="Flavoprotein-like_sf"/>
</dbReference>
<dbReference type="PANTHER" id="PTHR19384:SF128">
    <property type="entry name" value="NADPH OXIDOREDUCTASE A"/>
    <property type="match status" value="1"/>
</dbReference>
<sequence>MLRTVLTIHHIFAFQCFNFPARHSKAGEKSDAVLGHNVSLFQAATGITMKVAIVCGSVYGSAEEVARHAATLLQASGHDTLVNPRLALPDLLAFEPQALLAVTSTTGMGELPDNLMPLYSQLRDLLPAALRGLPGGVIALGDASYGDTFCAGGEQMRELFAELGIVEVQDMLRLDGSESVTPETDAEPWLATFMTRLG</sequence>
<dbReference type="GO" id="GO:0005829">
    <property type="term" value="C:cytosol"/>
    <property type="evidence" value="ECO:0007669"/>
    <property type="project" value="TreeGrafter"/>
</dbReference>
<dbReference type="EMBL" id="RBQC01000096">
    <property type="protein sequence ID" value="RMO86482.1"/>
    <property type="molecule type" value="Genomic_DNA"/>
</dbReference>
<dbReference type="PROSITE" id="PS50902">
    <property type="entry name" value="FLAVODOXIN_LIKE"/>
    <property type="match status" value="1"/>
</dbReference>
<comment type="cofactor">
    <cofactor evidence="1">
        <name>FMN</name>
        <dbReference type="ChEBI" id="CHEBI:58210"/>
    </cofactor>
</comment>
<evidence type="ECO:0000259" key="4">
    <source>
        <dbReference type="PROSITE" id="PS50902"/>
    </source>
</evidence>
<dbReference type="Proteomes" id="UP000268056">
    <property type="component" value="Unassembled WGS sequence"/>
</dbReference>
<protein>
    <submittedName>
        <fullName evidence="5">Flavodoxin</fullName>
    </submittedName>
</protein>
<gene>
    <name evidence="5" type="ORF">ALQ32_04569</name>
</gene>
<dbReference type="Pfam" id="PF00258">
    <property type="entry name" value="Flavodoxin_1"/>
    <property type="match status" value="1"/>
</dbReference>
<feature type="domain" description="Flavodoxin-like" evidence="4">
    <location>
        <begin position="51"/>
        <end position="194"/>
    </location>
</feature>
<evidence type="ECO:0000313" key="5">
    <source>
        <dbReference type="EMBL" id="RMO86482.1"/>
    </source>
</evidence>
<evidence type="ECO:0000313" key="6">
    <source>
        <dbReference type="Proteomes" id="UP000268056"/>
    </source>
</evidence>
<organism evidence="5 6">
    <name type="scientific">Pseudomonas syringae pv. tagetis</name>
    <dbReference type="NCBI Taxonomy" id="129140"/>
    <lineage>
        <taxon>Bacteria</taxon>
        <taxon>Pseudomonadati</taxon>
        <taxon>Pseudomonadota</taxon>
        <taxon>Gammaproteobacteria</taxon>
        <taxon>Pseudomonadales</taxon>
        <taxon>Pseudomonadaceae</taxon>
        <taxon>Pseudomonas</taxon>
    </lineage>
</organism>
<dbReference type="InterPro" id="IPR008254">
    <property type="entry name" value="Flavodoxin/NO_synth"/>
</dbReference>
<evidence type="ECO:0000256" key="3">
    <source>
        <dbReference type="ARBA" id="ARBA00022643"/>
    </source>
</evidence>
<name>A0A3M3YVA5_9PSED</name>
<evidence type="ECO:0000256" key="2">
    <source>
        <dbReference type="ARBA" id="ARBA00022630"/>
    </source>
</evidence>
<dbReference type="GO" id="GO:0050660">
    <property type="term" value="F:flavin adenine dinucleotide binding"/>
    <property type="evidence" value="ECO:0007669"/>
    <property type="project" value="TreeGrafter"/>
</dbReference>
<keyword evidence="3" id="KW-0288">FMN</keyword>
<dbReference type="Gene3D" id="3.40.50.360">
    <property type="match status" value="1"/>
</dbReference>
<comment type="caution">
    <text evidence="5">The sequence shown here is derived from an EMBL/GenBank/DDBJ whole genome shotgun (WGS) entry which is preliminary data.</text>
</comment>
<dbReference type="GO" id="GO:0016655">
    <property type="term" value="F:oxidoreductase activity, acting on NAD(P)H, quinone or similar compound as acceptor"/>
    <property type="evidence" value="ECO:0007669"/>
    <property type="project" value="UniProtKB-ARBA"/>
</dbReference>
<dbReference type="AlphaFoldDB" id="A0A3M3YVA5"/>
<proteinExistence type="predicted"/>
<keyword evidence="2" id="KW-0285">Flavoprotein</keyword>
<dbReference type="PANTHER" id="PTHR19384">
    <property type="entry name" value="NITRIC OXIDE SYNTHASE-RELATED"/>
    <property type="match status" value="1"/>
</dbReference>
<evidence type="ECO:0000256" key="1">
    <source>
        <dbReference type="ARBA" id="ARBA00001917"/>
    </source>
</evidence>
<dbReference type="GO" id="GO:0010181">
    <property type="term" value="F:FMN binding"/>
    <property type="evidence" value="ECO:0007669"/>
    <property type="project" value="InterPro"/>
</dbReference>
<accession>A0A3M3YVA5</accession>
<dbReference type="NCBIfam" id="NF004343">
    <property type="entry name" value="PRK05723.1"/>
    <property type="match status" value="1"/>
</dbReference>